<dbReference type="EMBL" id="MOMC01000075">
    <property type="protein sequence ID" value="ONH24091.1"/>
    <property type="molecule type" value="Genomic_DNA"/>
</dbReference>
<dbReference type="OrthoDB" id="9814936at2"/>
<name>A0A1V2I4A4_9ACTN</name>
<sequence>MTALKAGARLRDDATGTEAVVVRISAESSLELRAGGPAALGKRYTCAVCDAQVLVAKAGAAEPVCHGEAMSLAQAKPLPSSD</sequence>
<dbReference type="SUPFAM" id="SSF57802">
    <property type="entry name" value="Rubredoxin-like"/>
    <property type="match status" value="1"/>
</dbReference>
<dbReference type="AlphaFoldDB" id="A0A1V2I4A4"/>
<proteinExistence type="predicted"/>
<gene>
    <name evidence="1" type="ORF">BL253_31305</name>
</gene>
<dbReference type="STRING" id="1834516.BL253_31305"/>
<comment type="caution">
    <text evidence="1">The sequence shown here is derived from an EMBL/GenBank/DDBJ whole genome shotgun (WGS) entry which is preliminary data.</text>
</comment>
<accession>A0A1V2I4A4</accession>
<dbReference type="Proteomes" id="UP000188929">
    <property type="component" value="Unassembled WGS sequence"/>
</dbReference>
<protein>
    <submittedName>
        <fullName evidence="1">Desulfoferrodoxin</fullName>
    </submittedName>
</protein>
<evidence type="ECO:0000313" key="2">
    <source>
        <dbReference type="Proteomes" id="UP000188929"/>
    </source>
</evidence>
<dbReference type="Gene3D" id="2.20.28.100">
    <property type="entry name" value="Desulphoferrodoxin, N-terminal domain"/>
    <property type="match status" value="1"/>
</dbReference>
<reference evidence="2" key="1">
    <citation type="submission" date="2016-10" db="EMBL/GenBank/DDBJ databases">
        <title>Frankia sp. NRRL B-16386 Genome sequencing.</title>
        <authorList>
            <person name="Ghodhbane-Gtari F."/>
            <person name="Swanson E."/>
            <person name="Gueddou A."/>
            <person name="Hezbri K."/>
            <person name="Ktari K."/>
            <person name="Nouioui I."/>
            <person name="Morris K."/>
            <person name="Simpson S."/>
            <person name="Abebe-Akele F."/>
            <person name="Thomas K."/>
            <person name="Gtari M."/>
            <person name="Tisa L.S."/>
        </authorList>
    </citation>
    <scope>NUCLEOTIDE SEQUENCE [LARGE SCALE GENOMIC DNA]</scope>
    <source>
        <strain evidence="2">NRRL B-16386</strain>
    </source>
</reference>
<dbReference type="RefSeq" id="WP_076821004.1">
    <property type="nucleotide sequence ID" value="NZ_MOMC01000075.1"/>
</dbReference>
<evidence type="ECO:0000313" key="1">
    <source>
        <dbReference type="EMBL" id="ONH24091.1"/>
    </source>
</evidence>
<keyword evidence="2" id="KW-1185">Reference proteome</keyword>
<dbReference type="InterPro" id="IPR038094">
    <property type="entry name" value="Desulfoferrodoxin_N_sf"/>
</dbReference>
<organism evidence="1 2">
    <name type="scientific">Pseudofrankia asymbiotica</name>
    <dbReference type="NCBI Taxonomy" id="1834516"/>
    <lineage>
        <taxon>Bacteria</taxon>
        <taxon>Bacillati</taxon>
        <taxon>Actinomycetota</taxon>
        <taxon>Actinomycetes</taxon>
        <taxon>Frankiales</taxon>
        <taxon>Frankiaceae</taxon>
        <taxon>Pseudofrankia</taxon>
    </lineage>
</organism>